<comment type="pathway">
    <text evidence="3 18">Carbohydrate degradation; glycolysis; pyruvate from D-glyceraldehyde 3-phosphate: step 5/5.</text>
</comment>
<evidence type="ECO:0000256" key="18">
    <source>
        <dbReference type="RuleBase" id="RU000504"/>
    </source>
</evidence>
<feature type="domain" description="PEP-utilising enzyme mobile" evidence="20">
    <location>
        <begin position="500"/>
        <end position="571"/>
    </location>
</feature>
<comment type="similarity">
    <text evidence="4">In the C-terminal section; belongs to the PEP-utilizing enzyme family.</text>
</comment>
<dbReference type="InterPro" id="IPR015795">
    <property type="entry name" value="Pyrv_Knase_C"/>
</dbReference>
<evidence type="ECO:0000256" key="1">
    <source>
        <dbReference type="ARBA" id="ARBA00001946"/>
    </source>
</evidence>
<evidence type="ECO:0000256" key="6">
    <source>
        <dbReference type="ARBA" id="ARBA00012142"/>
    </source>
</evidence>
<evidence type="ECO:0000256" key="7">
    <source>
        <dbReference type="ARBA" id="ARBA00018587"/>
    </source>
</evidence>
<comment type="similarity">
    <text evidence="5 18">Belongs to the pyruvate kinase family.</text>
</comment>
<comment type="catalytic activity">
    <reaction evidence="18">
        <text>pyruvate + ATP = phosphoenolpyruvate + ADP + H(+)</text>
        <dbReference type="Rhea" id="RHEA:18157"/>
        <dbReference type="ChEBI" id="CHEBI:15361"/>
        <dbReference type="ChEBI" id="CHEBI:15378"/>
        <dbReference type="ChEBI" id="CHEBI:30616"/>
        <dbReference type="ChEBI" id="CHEBI:58702"/>
        <dbReference type="ChEBI" id="CHEBI:456216"/>
        <dbReference type="EC" id="2.7.1.40"/>
    </reaction>
</comment>
<evidence type="ECO:0000256" key="11">
    <source>
        <dbReference type="ARBA" id="ARBA00022777"/>
    </source>
</evidence>
<comment type="caution">
    <text evidence="22">The sequence shown here is derived from an EMBL/GenBank/DDBJ whole genome shotgun (WGS) entry which is preliminary data.</text>
</comment>
<dbReference type="InterPro" id="IPR015813">
    <property type="entry name" value="Pyrv/PenolPyrv_kinase-like_dom"/>
</dbReference>
<accession>A0A424YIB9</accession>
<dbReference type="GO" id="GO:0030955">
    <property type="term" value="F:potassium ion binding"/>
    <property type="evidence" value="ECO:0007669"/>
    <property type="project" value="UniProtKB-UniRule"/>
</dbReference>
<dbReference type="InterPro" id="IPR015806">
    <property type="entry name" value="Pyrv_Knase_insert_dom_sf"/>
</dbReference>
<feature type="domain" description="Pyruvate kinase barrel" evidence="19">
    <location>
        <begin position="1"/>
        <end position="321"/>
    </location>
</feature>
<evidence type="ECO:0000256" key="3">
    <source>
        <dbReference type="ARBA" id="ARBA00004997"/>
    </source>
</evidence>
<dbReference type="AlphaFoldDB" id="A0A424YIB9"/>
<dbReference type="FunFam" id="3.20.20.60:FF:000025">
    <property type="entry name" value="Pyruvate kinase"/>
    <property type="match status" value="1"/>
</dbReference>
<reference evidence="22 23" key="1">
    <citation type="submission" date="2018-08" db="EMBL/GenBank/DDBJ databases">
        <title>The metabolism and importance of syntrophic acetate oxidation coupled to methane or sulfide production in haloalkaline environments.</title>
        <authorList>
            <person name="Timmers P.H.A."/>
            <person name="Vavourakis C.D."/>
            <person name="Sorokin D.Y."/>
            <person name="Sinninghe Damste J.S."/>
            <person name="Muyzer G."/>
            <person name="Stams A.J.M."/>
            <person name="Plugge C.M."/>
        </authorList>
    </citation>
    <scope>NUCLEOTIDE SEQUENCE [LARGE SCALE GENOMIC DNA]</scope>
    <source>
        <strain evidence="22">MSAO_Bac1</strain>
    </source>
</reference>
<keyword evidence="12" id="KW-0067">ATP-binding</keyword>
<evidence type="ECO:0000313" key="22">
    <source>
        <dbReference type="EMBL" id="RQD78079.1"/>
    </source>
</evidence>
<dbReference type="PRINTS" id="PR01050">
    <property type="entry name" value="PYRUVTKNASE"/>
</dbReference>
<feature type="domain" description="Pyruvate kinase C-terminal" evidence="21">
    <location>
        <begin position="355"/>
        <end position="467"/>
    </location>
</feature>
<dbReference type="NCBIfam" id="TIGR01064">
    <property type="entry name" value="pyruv_kin"/>
    <property type="match status" value="1"/>
</dbReference>
<dbReference type="SUPFAM" id="SSF50800">
    <property type="entry name" value="PK beta-barrel domain-like"/>
    <property type="match status" value="1"/>
</dbReference>
<dbReference type="NCBIfam" id="NF004491">
    <property type="entry name" value="PRK05826.1"/>
    <property type="match status" value="1"/>
</dbReference>
<dbReference type="Pfam" id="PF00391">
    <property type="entry name" value="PEP-utilizers"/>
    <property type="match status" value="1"/>
</dbReference>
<dbReference type="InterPro" id="IPR001697">
    <property type="entry name" value="Pyr_Knase"/>
</dbReference>
<dbReference type="InterPro" id="IPR036918">
    <property type="entry name" value="Pyrv_Knase_C_sf"/>
</dbReference>
<dbReference type="UniPathway" id="UPA00109">
    <property type="reaction ID" value="UER00188"/>
</dbReference>
<dbReference type="Gene3D" id="3.50.30.10">
    <property type="entry name" value="Phosphohistidine domain"/>
    <property type="match status" value="1"/>
</dbReference>
<dbReference type="NCBIfam" id="NF004978">
    <property type="entry name" value="PRK06354.1"/>
    <property type="match status" value="1"/>
</dbReference>
<dbReference type="SUPFAM" id="SSF51621">
    <property type="entry name" value="Phosphoenolpyruvate/pyruvate domain"/>
    <property type="match status" value="1"/>
</dbReference>
<dbReference type="InterPro" id="IPR008279">
    <property type="entry name" value="PEP-util_enz_mobile_dom"/>
</dbReference>
<evidence type="ECO:0000259" key="20">
    <source>
        <dbReference type="Pfam" id="PF00391"/>
    </source>
</evidence>
<dbReference type="PANTHER" id="PTHR11817">
    <property type="entry name" value="PYRUVATE KINASE"/>
    <property type="match status" value="1"/>
</dbReference>
<keyword evidence="14" id="KW-0630">Potassium</keyword>
<dbReference type="SUPFAM" id="SSF52009">
    <property type="entry name" value="Phosphohistidine domain"/>
    <property type="match status" value="1"/>
</dbReference>
<evidence type="ECO:0000313" key="23">
    <source>
        <dbReference type="Proteomes" id="UP000285138"/>
    </source>
</evidence>
<dbReference type="InterPro" id="IPR040442">
    <property type="entry name" value="Pyrv_kinase-like_dom_sf"/>
</dbReference>
<dbReference type="EMBL" id="QZAA01000038">
    <property type="protein sequence ID" value="RQD78079.1"/>
    <property type="molecule type" value="Genomic_DNA"/>
</dbReference>
<protein>
    <recommendedName>
        <fullName evidence="7 17">Pyruvate kinase</fullName>
        <ecNumber evidence="6 17">2.7.1.40</ecNumber>
    </recommendedName>
</protein>
<dbReference type="InterPro" id="IPR015793">
    <property type="entry name" value="Pyrv_Knase_brl"/>
</dbReference>
<gene>
    <name evidence="22" type="primary">pyk</name>
    <name evidence="22" type="ORF">D5R97_01015</name>
</gene>
<dbReference type="Pfam" id="PF02887">
    <property type="entry name" value="PK_C"/>
    <property type="match status" value="1"/>
</dbReference>
<dbReference type="FunFam" id="2.40.33.10:FF:000001">
    <property type="entry name" value="Pyruvate kinase"/>
    <property type="match status" value="1"/>
</dbReference>
<keyword evidence="16 22" id="KW-0670">Pyruvate</keyword>
<keyword evidence="11 18" id="KW-0418">Kinase</keyword>
<dbReference type="Proteomes" id="UP000285138">
    <property type="component" value="Unassembled WGS sequence"/>
</dbReference>
<dbReference type="GO" id="GO:0000287">
    <property type="term" value="F:magnesium ion binding"/>
    <property type="evidence" value="ECO:0007669"/>
    <property type="project" value="UniProtKB-UniRule"/>
</dbReference>
<comment type="cofactor">
    <cofactor evidence="2">
        <name>K(+)</name>
        <dbReference type="ChEBI" id="CHEBI:29103"/>
    </cofactor>
</comment>
<evidence type="ECO:0000256" key="5">
    <source>
        <dbReference type="ARBA" id="ARBA00008663"/>
    </source>
</evidence>
<dbReference type="InterPro" id="IPR011037">
    <property type="entry name" value="Pyrv_Knase-like_insert_dom_sf"/>
</dbReference>
<dbReference type="GO" id="GO:0004743">
    <property type="term" value="F:pyruvate kinase activity"/>
    <property type="evidence" value="ECO:0007669"/>
    <property type="project" value="UniProtKB-UniRule"/>
</dbReference>
<evidence type="ECO:0000259" key="19">
    <source>
        <dbReference type="Pfam" id="PF00224"/>
    </source>
</evidence>
<evidence type="ECO:0000256" key="8">
    <source>
        <dbReference type="ARBA" id="ARBA00022679"/>
    </source>
</evidence>
<organism evidence="22 23">
    <name type="scientific">Candidatus Syntrophonatronum acetioxidans</name>
    <dbReference type="NCBI Taxonomy" id="1795816"/>
    <lineage>
        <taxon>Bacteria</taxon>
        <taxon>Bacillati</taxon>
        <taxon>Bacillota</taxon>
        <taxon>Clostridia</taxon>
        <taxon>Eubacteriales</taxon>
        <taxon>Syntrophomonadaceae</taxon>
        <taxon>Candidatus Syntrophonatronum</taxon>
    </lineage>
</organism>
<evidence type="ECO:0000259" key="21">
    <source>
        <dbReference type="Pfam" id="PF02887"/>
    </source>
</evidence>
<dbReference type="EC" id="2.7.1.40" evidence="6 17"/>
<evidence type="ECO:0000256" key="17">
    <source>
        <dbReference type="NCBIfam" id="TIGR01064"/>
    </source>
</evidence>
<evidence type="ECO:0000256" key="15">
    <source>
        <dbReference type="ARBA" id="ARBA00023152"/>
    </source>
</evidence>
<evidence type="ECO:0000256" key="16">
    <source>
        <dbReference type="ARBA" id="ARBA00023317"/>
    </source>
</evidence>
<dbReference type="SUPFAM" id="SSF52935">
    <property type="entry name" value="PK C-terminal domain-like"/>
    <property type="match status" value="1"/>
</dbReference>
<dbReference type="GO" id="GO:0005524">
    <property type="term" value="F:ATP binding"/>
    <property type="evidence" value="ECO:0007669"/>
    <property type="project" value="UniProtKB-KW"/>
</dbReference>
<keyword evidence="13 18" id="KW-0460">Magnesium</keyword>
<evidence type="ECO:0000256" key="13">
    <source>
        <dbReference type="ARBA" id="ARBA00022842"/>
    </source>
</evidence>
<dbReference type="InterPro" id="IPR036637">
    <property type="entry name" value="Phosphohistidine_dom_sf"/>
</dbReference>
<evidence type="ECO:0000256" key="4">
    <source>
        <dbReference type="ARBA" id="ARBA00006237"/>
    </source>
</evidence>
<keyword evidence="8 18" id="KW-0808">Transferase</keyword>
<evidence type="ECO:0000256" key="10">
    <source>
        <dbReference type="ARBA" id="ARBA00022741"/>
    </source>
</evidence>
<keyword evidence="15 18" id="KW-0324">Glycolysis</keyword>
<proteinExistence type="inferred from homology"/>
<evidence type="ECO:0000256" key="12">
    <source>
        <dbReference type="ARBA" id="ARBA00022840"/>
    </source>
</evidence>
<dbReference type="Gene3D" id="3.20.20.60">
    <property type="entry name" value="Phosphoenolpyruvate-binding domains"/>
    <property type="match status" value="1"/>
</dbReference>
<evidence type="ECO:0000256" key="9">
    <source>
        <dbReference type="ARBA" id="ARBA00022723"/>
    </source>
</evidence>
<dbReference type="Gene3D" id="3.40.1380.20">
    <property type="entry name" value="Pyruvate kinase, C-terminal domain"/>
    <property type="match status" value="1"/>
</dbReference>
<comment type="cofactor">
    <cofactor evidence="1">
        <name>Mg(2+)</name>
        <dbReference type="ChEBI" id="CHEBI:18420"/>
    </cofactor>
</comment>
<name>A0A424YIB9_9FIRM</name>
<sequence>MRRTKIVCTIGPSSESLSTLISLMRAGMDVARLNFSHGDLEDHERRIGRIRKAFAKTKRNVGIMMDIRGPEIRIGTFKEGRVKLEKGDTFTLTTEDIIGDENRVSVTYKDIVKDVKPGKKVLLDDGLIKLLIQEVTEKEVICLVECGGELHNRKSINLPGVSVNLPPMCEMDKEDIIYGINQDLDFLAASYIRRASDIMEIRNLLEENKGRMKVIAKIENEEGVKNIDGILEVSDGVMVARGDLGVEIPAEDVPLVQKEIIQKCNQMGKPVITATQMLDSMIRNPRPTRAEASDVANAIFDGTDAVMLSGESAIGSYPVESAVVMDRIALRAETALRYEEIMESFGPQTNKTVTDAISYATCYTAKVLGASAILSSTQSGQTARMVSKYKPRAPIIAVTPNYNVVRSLTLTWGVYPIVCNPTENTDEMFDEAIEAALKARLIKNGELVVITAGVPIGVGTTNLLRVHTVGKVLVRGTGIGKKAVTGKVHPARGPQDAEKIKENQILVVYGTDKDFVPSMEKARGIIAEEGGLTSHTAVVALSIGIPVIVGAKGAMEKLEKGLEVTIDPMRGLVYQGKAKIL</sequence>
<evidence type="ECO:0000256" key="14">
    <source>
        <dbReference type="ARBA" id="ARBA00022958"/>
    </source>
</evidence>
<dbReference type="Pfam" id="PF00224">
    <property type="entry name" value="PK"/>
    <property type="match status" value="1"/>
</dbReference>
<keyword evidence="10" id="KW-0547">Nucleotide-binding</keyword>
<dbReference type="Gene3D" id="2.40.33.10">
    <property type="entry name" value="PK beta-barrel domain-like"/>
    <property type="match status" value="1"/>
</dbReference>
<keyword evidence="9" id="KW-0479">Metal-binding</keyword>
<evidence type="ECO:0000256" key="2">
    <source>
        <dbReference type="ARBA" id="ARBA00001958"/>
    </source>
</evidence>
<dbReference type="GO" id="GO:0016301">
    <property type="term" value="F:kinase activity"/>
    <property type="evidence" value="ECO:0007669"/>
    <property type="project" value="UniProtKB-KW"/>
</dbReference>